<reference evidence="3" key="1">
    <citation type="journal article" date="2021" name="PeerJ">
        <title>Extensive microbial diversity within the chicken gut microbiome revealed by metagenomics and culture.</title>
        <authorList>
            <person name="Gilroy R."/>
            <person name="Ravi A."/>
            <person name="Getino M."/>
            <person name="Pursley I."/>
            <person name="Horton D.L."/>
            <person name="Alikhan N.F."/>
            <person name="Baker D."/>
            <person name="Gharbi K."/>
            <person name="Hall N."/>
            <person name="Watson M."/>
            <person name="Adriaenssens E.M."/>
            <person name="Foster-Nyarko E."/>
            <person name="Jarju S."/>
            <person name="Secka A."/>
            <person name="Antonio M."/>
            <person name="Oren A."/>
            <person name="Chaudhuri R.R."/>
            <person name="La Ragione R."/>
            <person name="Hildebrand F."/>
            <person name="Pallen M.J."/>
        </authorList>
    </citation>
    <scope>NUCLEOTIDE SEQUENCE</scope>
    <source>
        <strain evidence="3">CHK171-505</strain>
    </source>
</reference>
<protein>
    <recommendedName>
        <fullName evidence="5">DUF5067 domain-containing protein</fullName>
    </recommendedName>
</protein>
<name>A0A9D2I2D1_9LACT</name>
<evidence type="ECO:0000256" key="1">
    <source>
        <dbReference type="SAM" id="MobiDB-lite"/>
    </source>
</evidence>
<dbReference type="EMBL" id="DWYW01000157">
    <property type="protein sequence ID" value="HJA90499.1"/>
    <property type="molecule type" value="Genomic_DNA"/>
</dbReference>
<dbReference type="AlphaFoldDB" id="A0A9D2I2D1"/>
<accession>A0A9D2I2D1</accession>
<sequence length="230" mass="27023">MEENKPEENKLEKKDWLFGCGGCLGIIFILGLVLFLFMGCMADMTEEQKKDDNKQLSEQEKIEETNKRLEEKSKETEKAQEKEETKKKEKKKEKDSEKIKHNKQDGFDVYERDGGMAFSENSSIKHFSMEMSNRLKKDHKKIDNGAIFKDVMEFEDKKGNKEKIVAIVTYISKETIDEINFDNWPNNPESLYDVSDGVVFHYYINDNKIAKTRNQDEIPQQFYDMLGEEK</sequence>
<keyword evidence="2" id="KW-1133">Transmembrane helix</keyword>
<proteinExistence type="predicted"/>
<keyword evidence="2" id="KW-0472">Membrane</keyword>
<keyword evidence="2" id="KW-0812">Transmembrane</keyword>
<evidence type="ECO:0000313" key="3">
    <source>
        <dbReference type="EMBL" id="HJA90499.1"/>
    </source>
</evidence>
<dbReference type="Proteomes" id="UP000886856">
    <property type="component" value="Unassembled WGS sequence"/>
</dbReference>
<evidence type="ECO:0000313" key="4">
    <source>
        <dbReference type="Proteomes" id="UP000886856"/>
    </source>
</evidence>
<organism evidence="3 4">
    <name type="scientific">Candidatus Jeotgalibaca merdavium</name>
    <dbReference type="NCBI Taxonomy" id="2838627"/>
    <lineage>
        <taxon>Bacteria</taxon>
        <taxon>Bacillati</taxon>
        <taxon>Bacillota</taxon>
        <taxon>Bacilli</taxon>
        <taxon>Lactobacillales</taxon>
        <taxon>Carnobacteriaceae</taxon>
        <taxon>Jeotgalibaca</taxon>
    </lineage>
</organism>
<evidence type="ECO:0000256" key="2">
    <source>
        <dbReference type="SAM" id="Phobius"/>
    </source>
</evidence>
<comment type="caution">
    <text evidence="3">The sequence shown here is derived from an EMBL/GenBank/DDBJ whole genome shotgun (WGS) entry which is preliminary data.</text>
</comment>
<reference evidence="3" key="2">
    <citation type="submission" date="2021-04" db="EMBL/GenBank/DDBJ databases">
        <authorList>
            <person name="Gilroy R."/>
        </authorList>
    </citation>
    <scope>NUCLEOTIDE SEQUENCE</scope>
    <source>
        <strain evidence="3">CHK171-505</strain>
    </source>
</reference>
<evidence type="ECO:0008006" key="5">
    <source>
        <dbReference type="Google" id="ProtNLM"/>
    </source>
</evidence>
<feature type="region of interest" description="Disordered" evidence="1">
    <location>
        <begin position="48"/>
        <end position="104"/>
    </location>
</feature>
<feature type="transmembrane region" description="Helical" evidence="2">
    <location>
        <begin position="16"/>
        <end position="40"/>
    </location>
</feature>
<gene>
    <name evidence="3" type="ORF">H9948_06880</name>
</gene>